<keyword evidence="3" id="KW-0547">Nucleotide-binding</keyword>
<reference evidence="9 10" key="1">
    <citation type="journal article" date="2012" name="J. Bacteriol.">
        <title>Complete Genome Sequence of Paenibacillus mucilaginosus 3016, a Bacterium Functional as Microbial Fertilizer.</title>
        <authorList>
            <person name="Ma M."/>
            <person name="Wang Z."/>
            <person name="Li L."/>
            <person name="Jiang X."/>
            <person name="Guan D."/>
            <person name="Cao F."/>
            <person name="Chen H."/>
            <person name="Wang X."/>
            <person name="Shen D."/>
            <person name="Du B."/>
            <person name="Li J."/>
        </authorList>
    </citation>
    <scope>NUCLEOTIDE SEQUENCE [LARGE SCALE GENOMIC DNA]</scope>
    <source>
        <strain evidence="9 10">3016</strain>
    </source>
</reference>
<evidence type="ECO:0000259" key="8">
    <source>
        <dbReference type="Pfam" id="PF17042"/>
    </source>
</evidence>
<evidence type="ECO:0000256" key="5">
    <source>
        <dbReference type="ARBA" id="ARBA00022840"/>
    </source>
</evidence>
<evidence type="ECO:0000256" key="3">
    <source>
        <dbReference type="ARBA" id="ARBA00022741"/>
    </source>
</evidence>
<accession>H6NDL9</accession>
<keyword evidence="4" id="KW-0418">Kinase</keyword>
<evidence type="ECO:0000313" key="9">
    <source>
        <dbReference type="EMBL" id="AFC31359.1"/>
    </source>
</evidence>
<dbReference type="Proteomes" id="UP000007523">
    <property type="component" value="Chromosome"/>
</dbReference>
<evidence type="ECO:0000259" key="7">
    <source>
        <dbReference type="Pfam" id="PF07005"/>
    </source>
</evidence>
<comment type="similarity">
    <text evidence="1">Belongs to the four-carbon acid sugar kinase family.</text>
</comment>
<dbReference type="InterPro" id="IPR010737">
    <property type="entry name" value="4-carb_acid_sugar_kinase_N"/>
</dbReference>
<keyword evidence="5" id="KW-0067">ATP-binding</keyword>
<keyword evidence="6" id="KW-0119">Carbohydrate metabolism</keyword>
<dbReference type="EMBL" id="CP003235">
    <property type="protein sequence ID" value="AFC31359.1"/>
    <property type="molecule type" value="Genomic_DNA"/>
</dbReference>
<dbReference type="InterPro" id="IPR042213">
    <property type="entry name" value="NBD_C_sf"/>
</dbReference>
<dbReference type="GO" id="GO:0005524">
    <property type="term" value="F:ATP binding"/>
    <property type="evidence" value="ECO:0007669"/>
    <property type="project" value="UniProtKB-KW"/>
</dbReference>
<feature type="domain" description="Four-carbon acid sugar kinase nucleotide binding" evidence="8">
    <location>
        <begin position="255"/>
        <end position="424"/>
    </location>
</feature>
<proteinExistence type="inferred from homology"/>
<dbReference type="Pfam" id="PF17042">
    <property type="entry name" value="NBD_C"/>
    <property type="match status" value="1"/>
</dbReference>
<dbReference type="InterPro" id="IPR037051">
    <property type="entry name" value="4-carb_acid_sugar_kinase_N_sf"/>
</dbReference>
<dbReference type="Gene3D" id="3.40.50.10840">
    <property type="entry name" value="Putative sugar-binding, N-terminal domain"/>
    <property type="match status" value="1"/>
</dbReference>
<keyword evidence="10" id="KW-1185">Reference proteome</keyword>
<evidence type="ECO:0000313" key="10">
    <source>
        <dbReference type="Proteomes" id="UP000007523"/>
    </source>
</evidence>
<dbReference type="Pfam" id="PF07005">
    <property type="entry name" value="SBD_N"/>
    <property type="match status" value="1"/>
</dbReference>
<dbReference type="InterPro" id="IPR031475">
    <property type="entry name" value="NBD_C"/>
</dbReference>
<gene>
    <name evidence="9" type="ORF">PM3016_4613</name>
</gene>
<dbReference type="GO" id="GO:0016301">
    <property type="term" value="F:kinase activity"/>
    <property type="evidence" value="ECO:0007669"/>
    <property type="project" value="UniProtKB-KW"/>
</dbReference>
<dbReference type="STRING" id="1116391.PM3016_4613"/>
<evidence type="ECO:0000256" key="6">
    <source>
        <dbReference type="ARBA" id="ARBA00023277"/>
    </source>
</evidence>
<organism evidence="9 10">
    <name type="scientific">Paenibacillus mucilaginosus 3016</name>
    <dbReference type="NCBI Taxonomy" id="1116391"/>
    <lineage>
        <taxon>Bacteria</taxon>
        <taxon>Bacillati</taxon>
        <taxon>Bacillota</taxon>
        <taxon>Bacilli</taxon>
        <taxon>Bacillales</taxon>
        <taxon>Paenibacillaceae</taxon>
        <taxon>Paenibacillus</taxon>
    </lineage>
</organism>
<dbReference type="SUPFAM" id="SSF142764">
    <property type="entry name" value="YgbK-like"/>
    <property type="match status" value="1"/>
</dbReference>
<feature type="domain" description="Four-carbon acid sugar kinase N-terminal" evidence="7">
    <location>
        <begin position="5"/>
        <end position="230"/>
    </location>
</feature>
<sequence>MMKHMAIIADDLTGASDSGVQFARKGLQTQVIFDLKRFSAGGGGVEAVVIDTDSRSVPREDAYARAKEAAAGVRRSGFRHVYKKMDSTLRGNLGAELDGVMDEIEFDFAVVAPAFPRIGRTTMNGVHCLNGIPVHQTEIANDPKCPVGESDLVKLFSSQSRRRAALIELDTLHAGKEALAAAVLSRLEEGAELLIFDAATEEDLEQIARWLTASPHRILWAGSAGLADYLPEALALPVRTGSSAALPASSGEPVLLVAGSISRVTRAQVAAYNAGAGVAAVEFNTVKGIASEEGERQETERCRSALLAALAAGSDASLYASSSAEDVRLSKEAGAKRGLDSTEVSNHIARLLGRVASGLMRETKLQGVILTGGDTAKAVCRELGVSGIQLLREVEPGIPLGRLIGDIPLPVVTKAGAFGGEHSLSHAKSALKGESSHEYK</sequence>
<dbReference type="HOGENOM" id="CLU_029424_0_1_9"/>
<dbReference type="KEGG" id="pmq:PM3016_4613"/>
<dbReference type="AlphaFoldDB" id="H6NDL9"/>
<keyword evidence="2" id="KW-0808">Transferase</keyword>
<evidence type="ECO:0000256" key="2">
    <source>
        <dbReference type="ARBA" id="ARBA00022679"/>
    </source>
</evidence>
<dbReference type="RefSeq" id="WP_014371086.1">
    <property type="nucleotide sequence ID" value="NC_016935.1"/>
</dbReference>
<evidence type="ECO:0008006" key="11">
    <source>
        <dbReference type="Google" id="ProtNLM"/>
    </source>
</evidence>
<evidence type="ECO:0000256" key="1">
    <source>
        <dbReference type="ARBA" id="ARBA00005715"/>
    </source>
</evidence>
<name>H6NDL9_9BACL</name>
<protein>
    <recommendedName>
        <fullName evidence="11">Four-carbon acid sugar kinase family protein</fullName>
    </recommendedName>
</protein>
<dbReference type="Gene3D" id="3.40.980.20">
    <property type="entry name" value="Four-carbon acid sugar kinase, nucleotide binding domain"/>
    <property type="match status" value="1"/>
</dbReference>
<evidence type="ECO:0000256" key="4">
    <source>
        <dbReference type="ARBA" id="ARBA00022777"/>
    </source>
</evidence>